<feature type="compositionally biased region" description="Basic residues" evidence="1">
    <location>
        <begin position="529"/>
        <end position="541"/>
    </location>
</feature>
<feature type="compositionally biased region" description="Polar residues" evidence="1">
    <location>
        <begin position="228"/>
        <end position="259"/>
    </location>
</feature>
<feature type="compositionally biased region" description="Basic and acidic residues" evidence="1">
    <location>
        <begin position="19"/>
        <end position="35"/>
    </location>
</feature>
<comment type="caution">
    <text evidence="2">The sequence shown here is derived from an EMBL/GenBank/DDBJ whole genome shotgun (WGS) entry which is preliminary data.</text>
</comment>
<feature type="compositionally biased region" description="Polar residues" evidence="1">
    <location>
        <begin position="651"/>
        <end position="662"/>
    </location>
</feature>
<accession>A0A550CYW7</accession>
<feature type="compositionally biased region" description="Polar residues" evidence="1">
    <location>
        <begin position="173"/>
        <end position="198"/>
    </location>
</feature>
<feature type="region of interest" description="Disordered" evidence="1">
    <location>
        <begin position="475"/>
        <end position="596"/>
    </location>
</feature>
<feature type="compositionally biased region" description="Polar residues" evidence="1">
    <location>
        <begin position="508"/>
        <end position="520"/>
    </location>
</feature>
<evidence type="ECO:0000256" key="1">
    <source>
        <dbReference type="SAM" id="MobiDB-lite"/>
    </source>
</evidence>
<dbReference type="OrthoDB" id="3058472at2759"/>
<feature type="region of interest" description="Disordered" evidence="1">
    <location>
        <begin position="285"/>
        <end position="385"/>
    </location>
</feature>
<gene>
    <name evidence="2" type="ORF">BD626DRAFT_475942</name>
</gene>
<dbReference type="STRING" id="97359.A0A550CYW7"/>
<feature type="region of interest" description="Disordered" evidence="1">
    <location>
        <begin position="1"/>
        <end position="265"/>
    </location>
</feature>
<evidence type="ECO:0000313" key="3">
    <source>
        <dbReference type="Proteomes" id="UP000320762"/>
    </source>
</evidence>
<dbReference type="EMBL" id="VDMD01000001">
    <property type="protein sequence ID" value="TRM69992.1"/>
    <property type="molecule type" value="Genomic_DNA"/>
</dbReference>
<protein>
    <submittedName>
        <fullName evidence="2">Uncharacterized protein</fullName>
    </submittedName>
</protein>
<feature type="compositionally biased region" description="Low complexity" evidence="1">
    <location>
        <begin position="497"/>
        <end position="507"/>
    </location>
</feature>
<feature type="compositionally biased region" description="Polar residues" evidence="1">
    <location>
        <begin position="486"/>
        <end position="496"/>
    </location>
</feature>
<reference evidence="2 3" key="1">
    <citation type="journal article" date="2019" name="New Phytol.">
        <title>Comparative genomics reveals unique wood-decay strategies and fruiting body development in the Schizophyllaceae.</title>
        <authorList>
            <person name="Almasi E."/>
            <person name="Sahu N."/>
            <person name="Krizsan K."/>
            <person name="Balint B."/>
            <person name="Kovacs G.M."/>
            <person name="Kiss B."/>
            <person name="Cseklye J."/>
            <person name="Drula E."/>
            <person name="Henrissat B."/>
            <person name="Nagy I."/>
            <person name="Chovatia M."/>
            <person name="Adam C."/>
            <person name="LaButti K."/>
            <person name="Lipzen A."/>
            <person name="Riley R."/>
            <person name="Grigoriev I.V."/>
            <person name="Nagy L.G."/>
        </authorList>
    </citation>
    <scope>NUCLEOTIDE SEQUENCE [LARGE SCALE GENOMIC DNA]</scope>
    <source>
        <strain evidence="2 3">NL-1724</strain>
    </source>
</reference>
<feature type="compositionally biased region" description="Low complexity" evidence="1">
    <location>
        <begin position="63"/>
        <end position="88"/>
    </location>
</feature>
<feature type="compositionally biased region" description="Pro residues" evidence="1">
    <location>
        <begin position="104"/>
        <end position="115"/>
    </location>
</feature>
<feature type="compositionally biased region" description="Polar residues" evidence="1">
    <location>
        <begin position="414"/>
        <end position="425"/>
    </location>
</feature>
<dbReference type="AlphaFoldDB" id="A0A550CYW7"/>
<proteinExistence type="predicted"/>
<feature type="region of interest" description="Disordered" evidence="1">
    <location>
        <begin position="398"/>
        <end position="425"/>
    </location>
</feature>
<feature type="compositionally biased region" description="Polar residues" evidence="1">
    <location>
        <begin position="341"/>
        <end position="360"/>
    </location>
</feature>
<dbReference type="Proteomes" id="UP000320762">
    <property type="component" value="Unassembled WGS sequence"/>
</dbReference>
<sequence>MASMEDGPLYSRNHSLSSGERRSSGEQRSNSEARSSRGRLSSGDAFSSGGRLTTGEGLASGQSSRGPSSYPISPSPSQGRTRTSSSSSWVNLPPIEPLRLDNSRPPPPSFRPPPSSYDTQATDSGSWLHIPMPEPIRPFAVERPPSPRPIPIPRGIQDLPPSSSLPPPPTTTAVLQNPSSHDMSNEVMTVTGSPTQMAEDTKSPKRGFVGGFFRRLPKSLRPRPSEKTLGTRSRSGTMDTPGSVSTLPRYTSNPSTPDTNIAGLGAGSRLATRGQMQSIPEIRVPAALSRAPTPPQEDEPPRGRATFVDLSDVPASLRPGMQTSPPGGGASVAPLRPLSPGHSSGRASASTYKASQSRPTSGRVDNPASIFHGSRPTSAHTAPPDDSHIAVQAHLRPAPDYTKMGSPPRPGQPLSLSTSEPSFASQLGNPIQRFFRALNTMPWVAENVVGSYRPPPPKKALRSWYRHDRASARISIHAPNRRRMSGASTRTRTTIDLLSSRSPSRLSETSAGLSSPSSPQGDRGNYRASRPRPRTHRHRRRSPSEVPEVPPLPPGVYAYQPYPPASPSRSMRTTSSRRRAAGHEHHQRQRAAEAAYPGGYASPPGMYHPTPPTPLYVLGTPAGSQGGLNVSLMTPIYAQMALAPPAGSQVGGSPNLGSTPQAMPTPVMPMP</sequence>
<keyword evidence="3" id="KW-1185">Reference proteome</keyword>
<feature type="compositionally biased region" description="Basic residues" evidence="1">
    <location>
        <begin position="575"/>
        <end position="589"/>
    </location>
</feature>
<feature type="compositionally biased region" description="Low complexity" evidence="1">
    <location>
        <begin position="153"/>
        <end position="162"/>
    </location>
</feature>
<evidence type="ECO:0000313" key="2">
    <source>
        <dbReference type="EMBL" id="TRM69992.1"/>
    </source>
</evidence>
<organism evidence="2 3">
    <name type="scientific">Schizophyllum amplum</name>
    <dbReference type="NCBI Taxonomy" id="97359"/>
    <lineage>
        <taxon>Eukaryota</taxon>
        <taxon>Fungi</taxon>
        <taxon>Dikarya</taxon>
        <taxon>Basidiomycota</taxon>
        <taxon>Agaricomycotina</taxon>
        <taxon>Agaricomycetes</taxon>
        <taxon>Agaricomycetidae</taxon>
        <taxon>Agaricales</taxon>
        <taxon>Schizophyllaceae</taxon>
        <taxon>Schizophyllum</taxon>
    </lineage>
</organism>
<name>A0A550CYW7_9AGAR</name>
<feature type="region of interest" description="Disordered" evidence="1">
    <location>
        <begin position="648"/>
        <end position="671"/>
    </location>
</feature>